<evidence type="ECO:0000256" key="2">
    <source>
        <dbReference type="ARBA" id="ARBA00022723"/>
    </source>
</evidence>
<dbReference type="Pfam" id="PF00067">
    <property type="entry name" value="p450"/>
    <property type="match status" value="1"/>
</dbReference>
<feature type="binding site" description="axial binding residue" evidence="4">
    <location>
        <position position="442"/>
    </location>
    <ligand>
        <name>heme</name>
        <dbReference type="ChEBI" id="CHEBI:30413"/>
    </ligand>
    <ligandPart>
        <name>Fe</name>
        <dbReference type="ChEBI" id="CHEBI:18248"/>
    </ligandPart>
</feature>
<dbReference type="InterPro" id="IPR050121">
    <property type="entry name" value="Cytochrome_P450_monoxygenase"/>
</dbReference>
<dbReference type="GO" id="GO:0016705">
    <property type="term" value="F:oxidoreductase activity, acting on paired donors, with incorporation or reduction of molecular oxygen"/>
    <property type="evidence" value="ECO:0007669"/>
    <property type="project" value="InterPro"/>
</dbReference>
<dbReference type="OrthoDB" id="1470350at2759"/>
<dbReference type="InterPro" id="IPR036396">
    <property type="entry name" value="Cyt_P450_sf"/>
</dbReference>
<evidence type="ECO:0000256" key="5">
    <source>
        <dbReference type="SAM" id="MobiDB-lite"/>
    </source>
</evidence>
<evidence type="ECO:0000256" key="3">
    <source>
        <dbReference type="ARBA" id="ARBA00023004"/>
    </source>
</evidence>
<dbReference type="PRINTS" id="PR00463">
    <property type="entry name" value="EP450I"/>
</dbReference>
<dbReference type="PRINTS" id="PR00385">
    <property type="entry name" value="P450"/>
</dbReference>
<dbReference type="AlphaFoldDB" id="A0A0L0NEM4"/>
<organism evidence="6 7">
    <name type="scientific">Tolypocladium ophioglossoides (strain CBS 100239)</name>
    <name type="common">Snaketongue truffleclub</name>
    <name type="synonym">Elaphocordyceps ophioglossoides</name>
    <dbReference type="NCBI Taxonomy" id="1163406"/>
    <lineage>
        <taxon>Eukaryota</taxon>
        <taxon>Fungi</taxon>
        <taxon>Dikarya</taxon>
        <taxon>Ascomycota</taxon>
        <taxon>Pezizomycotina</taxon>
        <taxon>Sordariomycetes</taxon>
        <taxon>Hypocreomycetidae</taxon>
        <taxon>Hypocreales</taxon>
        <taxon>Ophiocordycipitaceae</taxon>
        <taxon>Tolypocladium</taxon>
    </lineage>
</organism>
<evidence type="ECO:0000256" key="1">
    <source>
        <dbReference type="ARBA" id="ARBA00022617"/>
    </source>
</evidence>
<dbReference type="Proteomes" id="UP000036947">
    <property type="component" value="Unassembled WGS sequence"/>
</dbReference>
<evidence type="ECO:0000313" key="6">
    <source>
        <dbReference type="EMBL" id="KND92612.1"/>
    </source>
</evidence>
<reference evidence="6 7" key="1">
    <citation type="journal article" date="2015" name="BMC Genomics">
        <title>The genome of the truffle-parasite Tolypocladium ophioglossoides and the evolution of antifungal peptaibiotics.</title>
        <authorList>
            <person name="Quandt C.A."/>
            <person name="Bushley K.E."/>
            <person name="Spatafora J.W."/>
        </authorList>
    </citation>
    <scope>NUCLEOTIDE SEQUENCE [LARGE SCALE GENOMIC DNA]</scope>
    <source>
        <strain evidence="6 7">CBS 100239</strain>
    </source>
</reference>
<sequence length="516" mass="57793">MLLLSPVYIAAAACLPLVVYLVRCLSSPLRKVPGPTVSLFTSLLLKWKQINANRTVYIHELHEKYGSVVRVAPNEMSFTSWPAVKEIYCSGGSGYDKSDFYNLFRIYGRRTMFTTLNKADVGYGLFPRHFHAKRKRILADRYANTNVMRSVSMDGIQERSSAFVRRCTSTSMSKTSEIFMGLTAINHGDNWQLTDLPSPARLRLRLRHPPSVPSQRLGMPGKGRGRGHDAPSGSRRQPAAPTFHRVFARVLSLFVKPREVPLADNYVLSTSQRTDAASFTLMSRLEEKNGELDSIDVAAECLDHMVAGIDTTGDTLCFLMWELSQPRSIGYQRRLAQEIRDNPRVSIDQLPLLDAILCEALRCFPAIPMSLPRLVPQGGRTIDGFWFPENTIVSCQAYSVHRINRDVFPDADRFDPDRWLAADGDADRRRLLFAFANGGRGCVGKHLALAEMKTLLRDVYSRFSTTPDPSMTEESMTMSDQLISTQPLGRICLLQFHPLVDSATVGSEKQPVGDLS</sequence>
<gene>
    <name evidence="6" type="ORF">TOPH_02507</name>
</gene>
<keyword evidence="6" id="KW-0503">Monooxygenase</keyword>
<accession>A0A0L0NEM4</accession>
<dbReference type="Gene3D" id="1.10.630.10">
    <property type="entry name" value="Cytochrome P450"/>
    <property type="match status" value="2"/>
</dbReference>
<dbReference type="InterPro" id="IPR001128">
    <property type="entry name" value="Cyt_P450"/>
</dbReference>
<dbReference type="GO" id="GO:0004497">
    <property type="term" value="F:monooxygenase activity"/>
    <property type="evidence" value="ECO:0007669"/>
    <property type="project" value="UniProtKB-KW"/>
</dbReference>
<comment type="cofactor">
    <cofactor evidence="4">
        <name>heme</name>
        <dbReference type="ChEBI" id="CHEBI:30413"/>
    </cofactor>
</comment>
<dbReference type="PANTHER" id="PTHR24305:SF164">
    <property type="entry name" value="P450, PUTATIVE (EUROFUNG)-RELATED"/>
    <property type="match status" value="1"/>
</dbReference>
<dbReference type="GO" id="GO:0020037">
    <property type="term" value="F:heme binding"/>
    <property type="evidence" value="ECO:0007669"/>
    <property type="project" value="InterPro"/>
</dbReference>
<keyword evidence="2 4" id="KW-0479">Metal-binding</keyword>
<evidence type="ECO:0000313" key="7">
    <source>
        <dbReference type="Proteomes" id="UP000036947"/>
    </source>
</evidence>
<feature type="region of interest" description="Disordered" evidence="5">
    <location>
        <begin position="209"/>
        <end position="239"/>
    </location>
</feature>
<comment type="caution">
    <text evidence="6">The sequence shown here is derived from an EMBL/GenBank/DDBJ whole genome shotgun (WGS) entry which is preliminary data.</text>
</comment>
<dbReference type="PANTHER" id="PTHR24305">
    <property type="entry name" value="CYTOCHROME P450"/>
    <property type="match status" value="1"/>
</dbReference>
<proteinExistence type="predicted"/>
<dbReference type="InterPro" id="IPR002401">
    <property type="entry name" value="Cyt_P450_E_grp-I"/>
</dbReference>
<name>A0A0L0NEM4_TOLOC</name>
<keyword evidence="1 4" id="KW-0349">Heme</keyword>
<dbReference type="SUPFAM" id="SSF48264">
    <property type="entry name" value="Cytochrome P450"/>
    <property type="match status" value="1"/>
</dbReference>
<dbReference type="GO" id="GO:0005506">
    <property type="term" value="F:iron ion binding"/>
    <property type="evidence" value="ECO:0007669"/>
    <property type="project" value="InterPro"/>
</dbReference>
<keyword evidence="6" id="KW-0560">Oxidoreductase</keyword>
<dbReference type="EMBL" id="LFRF01000005">
    <property type="protein sequence ID" value="KND92612.1"/>
    <property type="molecule type" value="Genomic_DNA"/>
</dbReference>
<dbReference type="STRING" id="1163406.A0A0L0NEM4"/>
<protein>
    <submittedName>
        <fullName evidence="6">Putative sterigmatocystin biosynthesis P450 monooxygenase</fullName>
    </submittedName>
</protein>
<evidence type="ECO:0000256" key="4">
    <source>
        <dbReference type="PIRSR" id="PIRSR602401-1"/>
    </source>
</evidence>
<keyword evidence="7" id="KW-1185">Reference proteome</keyword>
<keyword evidence="3 4" id="KW-0408">Iron</keyword>